<dbReference type="RefSeq" id="WP_307585267.1">
    <property type="nucleotide sequence ID" value="NZ_JAUSRQ010000008.1"/>
</dbReference>
<dbReference type="Proteomes" id="UP001244295">
    <property type="component" value="Unassembled WGS sequence"/>
</dbReference>
<gene>
    <name evidence="1" type="ORF">J2W25_000181</name>
</gene>
<proteinExistence type="predicted"/>
<name>A0AAW8DNZ1_9BURK</name>
<reference evidence="1" key="1">
    <citation type="submission" date="2023-07" db="EMBL/GenBank/DDBJ databases">
        <title>Sorghum-associated microbial communities from plants grown in Nebraska, USA.</title>
        <authorList>
            <person name="Schachtman D."/>
        </authorList>
    </citation>
    <scope>NUCLEOTIDE SEQUENCE</scope>
    <source>
        <strain evidence="1">DS2795</strain>
    </source>
</reference>
<protein>
    <submittedName>
        <fullName evidence="1">Uncharacterized protein</fullName>
    </submittedName>
</protein>
<dbReference type="AlphaFoldDB" id="A0AAW8DNZ1"/>
<dbReference type="EMBL" id="JAUSRR010000001">
    <property type="protein sequence ID" value="MDP9921176.1"/>
    <property type="molecule type" value="Genomic_DNA"/>
</dbReference>
<comment type="caution">
    <text evidence="1">The sequence shown here is derived from an EMBL/GenBank/DDBJ whole genome shotgun (WGS) entry which is preliminary data.</text>
</comment>
<evidence type="ECO:0000313" key="1">
    <source>
        <dbReference type="EMBL" id="MDP9921176.1"/>
    </source>
</evidence>
<accession>A0AAW8DNZ1</accession>
<organism evidence="1 2">
    <name type="scientific">Variovorax boronicumulans</name>
    <dbReference type="NCBI Taxonomy" id="436515"/>
    <lineage>
        <taxon>Bacteria</taxon>
        <taxon>Pseudomonadati</taxon>
        <taxon>Pseudomonadota</taxon>
        <taxon>Betaproteobacteria</taxon>
        <taxon>Burkholderiales</taxon>
        <taxon>Comamonadaceae</taxon>
        <taxon>Variovorax</taxon>
    </lineage>
</organism>
<sequence>MPAVVQQLNDQGAKGSVRMRPVGSNSLYVNPQAANDKYSYKEFTLTFSGRDGWDGASNALLQRLEDEGAKGYVLHHLVGETHTLDDSLNAIRKASFILVKNESQPVTYTYRKFSFDLMMPADFIAQLNAWGQEGYRFLNTELGLSPSVNAIVVKSSAAAGATYSYAFEPIVSDPKPQLTSRGQSGFRYRGYFEYFANRNGQPVRGVFNTYELDSSKPAAVAYRFSDEMPGGPVDINTPEGLARLNDQASQGFFYSGLSVPTGASGGAAMFFADYAVYVQGALLADLNRGGAVLFP</sequence>
<evidence type="ECO:0000313" key="2">
    <source>
        <dbReference type="Proteomes" id="UP001244295"/>
    </source>
</evidence>